<feature type="region of interest" description="Disordered" evidence="2">
    <location>
        <begin position="861"/>
        <end position="885"/>
    </location>
</feature>
<feature type="compositionally biased region" description="Low complexity" evidence="2">
    <location>
        <begin position="534"/>
        <end position="557"/>
    </location>
</feature>
<feature type="compositionally biased region" description="Low complexity" evidence="2">
    <location>
        <begin position="665"/>
        <end position="678"/>
    </location>
</feature>
<dbReference type="Proteomes" id="UP001165121">
    <property type="component" value="Unassembled WGS sequence"/>
</dbReference>
<feature type="compositionally biased region" description="Low complexity" evidence="2">
    <location>
        <begin position="162"/>
        <end position="200"/>
    </location>
</feature>
<organism evidence="3 4">
    <name type="scientific">Phytophthora fragariaefolia</name>
    <dbReference type="NCBI Taxonomy" id="1490495"/>
    <lineage>
        <taxon>Eukaryota</taxon>
        <taxon>Sar</taxon>
        <taxon>Stramenopiles</taxon>
        <taxon>Oomycota</taxon>
        <taxon>Peronosporomycetes</taxon>
        <taxon>Peronosporales</taxon>
        <taxon>Peronosporaceae</taxon>
        <taxon>Phytophthora</taxon>
    </lineage>
</organism>
<feature type="compositionally biased region" description="Low complexity" evidence="2">
    <location>
        <begin position="777"/>
        <end position="816"/>
    </location>
</feature>
<feature type="compositionally biased region" description="Low complexity" evidence="2">
    <location>
        <begin position="564"/>
        <end position="584"/>
    </location>
</feature>
<evidence type="ECO:0000313" key="4">
    <source>
        <dbReference type="Proteomes" id="UP001165121"/>
    </source>
</evidence>
<name>A0A9W7D5T6_9STRA</name>
<feature type="compositionally biased region" description="Polar residues" evidence="2">
    <location>
        <begin position="507"/>
        <end position="519"/>
    </location>
</feature>
<feature type="compositionally biased region" description="Low complexity" evidence="2">
    <location>
        <begin position="644"/>
        <end position="653"/>
    </location>
</feature>
<evidence type="ECO:0000313" key="3">
    <source>
        <dbReference type="EMBL" id="GMF52999.1"/>
    </source>
</evidence>
<feature type="compositionally biased region" description="Pro residues" evidence="2">
    <location>
        <begin position="132"/>
        <end position="141"/>
    </location>
</feature>
<feature type="compositionally biased region" description="Low complexity" evidence="2">
    <location>
        <begin position="480"/>
        <end position="506"/>
    </location>
</feature>
<dbReference type="AlphaFoldDB" id="A0A9W7D5T6"/>
<comment type="caution">
    <text evidence="3">The sequence shown here is derived from an EMBL/GenBank/DDBJ whole genome shotgun (WGS) entry which is preliminary data.</text>
</comment>
<evidence type="ECO:0000256" key="1">
    <source>
        <dbReference type="SAM" id="Coils"/>
    </source>
</evidence>
<evidence type="ECO:0000256" key="2">
    <source>
        <dbReference type="SAM" id="MobiDB-lite"/>
    </source>
</evidence>
<protein>
    <submittedName>
        <fullName evidence="3">Unnamed protein product</fullName>
    </submittedName>
</protein>
<keyword evidence="4" id="KW-1185">Reference proteome</keyword>
<feature type="compositionally biased region" description="Basic residues" evidence="2">
    <location>
        <begin position="733"/>
        <end position="743"/>
    </location>
</feature>
<feature type="region of interest" description="Disordered" evidence="2">
    <location>
        <begin position="642"/>
        <end position="846"/>
    </location>
</feature>
<feature type="compositionally biased region" description="Polar residues" evidence="2">
    <location>
        <begin position="40"/>
        <end position="58"/>
    </location>
</feature>
<keyword evidence="1" id="KW-0175">Coiled coil</keyword>
<feature type="compositionally biased region" description="Low complexity" evidence="2">
    <location>
        <begin position="744"/>
        <end position="763"/>
    </location>
</feature>
<feature type="coiled-coil region" evidence="1">
    <location>
        <begin position="273"/>
        <end position="300"/>
    </location>
</feature>
<feature type="compositionally biased region" description="Polar residues" evidence="2">
    <location>
        <begin position="721"/>
        <end position="732"/>
    </location>
</feature>
<feature type="region of interest" description="Disordered" evidence="2">
    <location>
        <begin position="451"/>
        <end position="601"/>
    </location>
</feature>
<sequence>MVSLPCSVSLRAPLVEVAAGPRFPDAPPFESAEELDEFFQQASPTSAPADSVTSSAEGLSTPPRTPRSIFRRRLDEKLFPIVGSPPKPSLDDPAMRPVSPASPIGSPPEVPSPGGLPVSSVARSDIYSPLSTPSPSPPRASVPPGFRPDGLLEAGVPPLPESSPAQAKPAASSPVRRSASPPSTSLSVPSPASPAGSHPNSIAELWDFLRRREAEREAEDRTRTQPTAYALMRPALPTDFALRRDLLRAQSFGDMLDVLRANTAEPPSSTKELAELRVQNAKLTRDNQALLRRLESALASSTRFEHDLATVVRERDEWKRHATKTSELVASFRNTVCVLELQLSESTRQANRRVDSCQQLVDHLRRMVDQRDKDLKRMSEVLAERDVAYSALQGVASSYFEQVQEAAAVISSGGADRAMQFANQTIAPVSLPLSPAAPTSNTSAAELALTPADFQVPSTEPRRVPGSPFRRDHLTPVTRPSVHVSASSSVPRSGSAASAAPATSSAGLVSSTAVTSAPESTARPLPADSAGLVSSTPSSTRRTSPQATKASAGSTSKSARKSPAKAAAGSSRRAPRNSAASPKSTSIVTPAPSITGSTRSQRASALNARAINNLELQALEASDAEGLRWSSCAANSALGARATSASSPLVVDSPSPPVVTPTPAPAGASPSQRQSSSDDSADDEVALQRSRRLRKKSVVESDESSDSTAEALEEKPASPLTPASVSPTPSTGQKRRLRRRVRPTAKSSKAAKLATKTARGTTKSGKSAKSADPPTPASGQSASASGQSASASGTAAVSAPTSSASSGQASSSAGAQLHVAPPYPDASDPRCPSSLQRLPRAGPDEDLARSALLPFGLGALLGSSHGQLRGRDPERDRRRQAPGPVDSVVAVWVGNFRGCVCRPASESATSGSVP</sequence>
<reference evidence="3" key="1">
    <citation type="submission" date="2023-04" db="EMBL/GenBank/DDBJ databases">
        <title>Phytophthora fragariaefolia NBRC 109709.</title>
        <authorList>
            <person name="Ichikawa N."/>
            <person name="Sato H."/>
            <person name="Tonouchi N."/>
        </authorList>
    </citation>
    <scope>NUCLEOTIDE SEQUENCE</scope>
    <source>
        <strain evidence="3">NBRC 109709</strain>
    </source>
</reference>
<gene>
    <name evidence="3" type="ORF">Pfra01_002181200</name>
</gene>
<feature type="compositionally biased region" description="Polar residues" evidence="2">
    <location>
        <begin position="585"/>
        <end position="601"/>
    </location>
</feature>
<feature type="compositionally biased region" description="Pro residues" evidence="2">
    <location>
        <begin position="654"/>
        <end position="664"/>
    </location>
</feature>
<proteinExistence type="predicted"/>
<accession>A0A9W7D5T6</accession>
<feature type="region of interest" description="Disordered" evidence="2">
    <location>
        <begin position="20"/>
        <end position="200"/>
    </location>
</feature>
<dbReference type="EMBL" id="BSXT01003200">
    <property type="protein sequence ID" value="GMF52999.1"/>
    <property type="molecule type" value="Genomic_DNA"/>
</dbReference>
<feature type="compositionally biased region" description="Basic and acidic residues" evidence="2">
    <location>
        <begin position="869"/>
        <end position="879"/>
    </location>
</feature>